<protein>
    <recommendedName>
        <fullName evidence="5 17">NADH-ubiquinone oxidoreductase chain 4</fullName>
        <ecNumber evidence="4 17">7.1.1.2</ecNumber>
    </recommendedName>
</protein>
<dbReference type="EMBL" id="KX437721">
    <property type="protein sequence ID" value="ATD52969.1"/>
    <property type="molecule type" value="Genomic_DNA"/>
</dbReference>
<keyword evidence="12 17" id="KW-0520">NAD</keyword>
<geneLocation type="mitochondrion" evidence="20"/>
<comment type="function">
    <text evidence="17">Core subunit of the mitochondrial membrane respiratory chain NADH dehydrogenase (Complex I) which catalyzes electron transfer from NADH through the respiratory chain, using ubiquinone as an electron acceptor. Essential for the catalytic activity and assembly of complex I.</text>
</comment>
<dbReference type="GO" id="GO:0042773">
    <property type="term" value="P:ATP synthesis coupled electron transport"/>
    <property type="evidence" value="ECO:0007669"/>
    <property type="project" value="InterPro"/>
</dbReference>
<dbReference type="GO" id="GO:0015990">
    <property type="term" value="P:electron transport coupled proton transport"/>
    <property type="evidence" value="ECO:0007669"/>
    <property type="project" value="TreeGrafter"/>
</dbReference>
<evidence type="ECO:0000256" key="8">
    <source>
        <dbReference type="ARBA" id="ARBA00022692"/>
    </source>
</evidence>
<comment type="function">
    <text evidence="1">Core subunit of the mitochondrial membrane respiratory chain NADH dehydrogenase (Complex I) that is believed to belong to the minimal assembly required for catalysis. Complex I functions in the transfer of electrons from NADH to the respiratory chain. The immediate electron acceptor for the enzyme is believed to be ubiquinone.</text>
</comment>
<evidence type="ECO:0000256" key="9">
    <source>
        <dbReference type="ARBA" id="ARBA00022967"/>
    </source>
</evidence>
<feature type="transmembrane region" description="Helical" evidence="17">
    <location>
        <begin position="174"/>
        <end position="198"/>
    </location>
</feature>
<evidence type="ECO:0000256" key="2">
    <source>
        <dbReference type="ARBA" id="ARBA00004225"/>
    </source>
</evidence>
<sequence>MMSLILIMIFMIPLSFMSNKWLLNQFMFMYMYMNMLFFECNSYFSKISYFLGIDCFSSNLILLSLLISSYMIISMKGAKNMSLYMIINLGLCFFLLLIFGSLNFLYMYISFEFVLVPLLMLIMGWGYQPERLMAGLYLFFYTVLVSLPLLFFILKIYFHDGSLFFDFLKYNSNFILFHFILVFVFMVKLPMYLVHFWLPKAHVQAPVSGSMILAGLMLKIGGYGLIRIMFMYEYMFMYYSFVWYSLSMVGSLLVGMICLIQGDIKCLIAYSSVSHMGMVIMGLMTMSIWGLMGSYLLMLGHGFCSSGLFYMANLFYIRTSSRSFYINKGLMVYMPSSSMFWFLFCSFNMSCPPSLNFLSELMILSSMMHFWLNSLFFFIMISFFCGCFSYFLYSYSHHGLYHNLYGFCSIDLAEFLCLFMHLIPLLFYPLMIMSFMI</sequence>
<keyword evidence="7 17" id="KW-0679">Respiratory chain</keyword>
<keyword evidence="13 17" id="KW-0830">Ubiquinone</keyword>
<evidence type="ECO:0000256" key="6">
    <source>
        <dbReference type="ARBA" id="ARBA00022448"/>
    </source>
</evidence>
<keyword evidence="8 17" id="KW-0812">Transmembrane</keyword>
<reference evidence="20" key="1">
    <citation type="journal article" date="2017" name="Zool. J. Linn. Soc.">
        <title>Insufficient power of mitogenomic data in resolving the auchenorrhynchan monophyly.</title>
        <authorList>
            <person name="Song N."/>
            <person name="Cai W."/>
            <person name="Li H."/>
        </authorList>
    </citation>
    <scope>NUCLEOTIDE SEQUENCE</scope>
</reference>
<evidence type="ECO:0000256" key="3">
    <source>
        <dbReference type="ARBA" id="ARBA00009025"/>
    </source>
</evidence>
<dbReference type="AlphaFoldDB" id="A0A343K5X0"/>
<keyword evidence="10 17" id="KW-0249">Electron transport</keyword>
<comment type="catalytic activity">
    <reaction evidence="16 17">
        <text>a ubiquinone + NADH + 5 H(+)(in) = a ubiquinol + NAD(+) + 4 H(+)(out)</text>
        <dbReference type="Rhea" id="RHEA:29091"/>
        <dbReference type="Rhea" id="RHEA-COMP:9565"/>
        <dbReference type="Rhea" id="RHEA-COMP:9566"/>
        <dbReference type="ChEBI" id="CHEBI:15378"/>
        <dbReference type="ChEBI" id="CHEBI:16389"/>
        <dbReference type="ChEBI" id="CHEBI:17976"/>
        <dbReference type="ChEBI" id="CHEBI:57540"/>
        <dbReference type="ChEBI" id="CHEBI:57945"/>
        <dbReference type="EC" id="7.1.1.2"/>
    </reaction>
</comment>
<dbReference type="GO" id="GO:0031966">
    <property type="term" value="C:mitochondrial membrane"/>
    <property type="evidence" value="ECO:0007669"/>
    <property type="project" value="UniProtKB-SubCell"/>
</dbReference>
<dbReference type="PANTHER" id="PTHR43507:SF20">
    <property type="entry name" value="NADH-UBIQUINONE OXIDOREDUCTASE CHAIN 4"/>
    <property type="match status" value="1"/>
</dbReference>
<evidence type="ECO:0000256" key="13">
    <source>
        <dbReference type="ARBA" id="ARBA00023075"/>
    </source>
</evidence>
<feature type="transmembrane region" description="Helical" evidence="17">
    <location>
        <begin position="82"/>
        <end position="99"/>
    </location>
</feature>
<feature type="transmembrane region" description="Helical" evidence="17">
    <location>
        <begin position="329"/>
        <end position="350"/>
    </location>
</feature>
<evidence type="ECO:0000256" key="16">
    <source>
        <dbReference type="ARBA" id="ARBA00049551"/>
    </source>
</evidence>
<dbReference type="InterPro" id="IPR000260">
    <property type="entry name" value="NADH4_N"/>
</dbReference>
<keyword evidence="15 17" id="KW-0472">Membrane</keyword>
<name>A0A343K5X0_9HEMI</name>
<keyword evidence="11 17" id="KW-1133">Transmembrane helix</keyword>
<feature type="domain" description="NADH:ubiquinone oxidoreductase chain 4 N-terminal" evidence="19">
    <location>
        <begin position="1"/>
        <end position="97"/>
    </location>
</feature>
<feature type="transmembrane region" description="Helical" evidence="17">
    <location>
        <begin position="370"/>
        <end position="392"/>
    </location>
</feature>
<dbReference type="PANTHER" id="PTHR43507">
    <property type="entry name" value="NADH-UBIQUINONE OXIDOREDUCTASE CHAIN 4"/>
    <property type="match status" value="1"/>
</dbReference>
<feature type="transmembrane region" description="Helical" evidence="17">
    <location>
        <begin position="267"/>
        <end position="289"/>
    </location>
</feature>
<gene>
    <name evidence="20" type="primary">nad4</name>
</gene>
<comment type="subcellular location">
    <subcellularLocation>
        <location evidence="2 17">Mitochondrion membrane</location>
        <topology evidence="2 17">Multi-pass membrane protein</topology>
    </subcellularLocation>
</comment>
<keyword evidence="9" id="KW-1278">Translocase</keyword>
<keyword evidence="14 17" id="KW-0496">Mitochondrion</keyword>
<dbReference type="EC" id="7.1.1.2" evidence="4 17"/>
<dbReference type="GO" id="GO:0003954">
    <property type="term" value="F:NADH dehydrogenase activity"/>
    <property type="evidence" value="ECO:0007669"/>
    <property type="project" value="TreeGrafter"/>
</dbReference>
<accession>A0A343K5X0</accession>
<dbReference type="PRINTS" id="PR01437">
    <property type="entry name" value="NUOXDRDTASE4"/>
</dbReference>
<evidence type="ECO:0000259" key="19">
    <source>
        <dbReference type="Pfam" id="PF01059"/>
    </source>
</evidence>
<comment type="similarity">
    <text evidence="3 17">Belongs to the complex I subunit 4 family.</text>
</comment>
<feature type="domain" description="NADH:quinone oxidoreductase/Mrp antiporter transmembrane" evidence="18">
    <location>
        <begin position="102"/>
        <end position="385"/>
    </location>
</feature>
<feature type="transmembrane region" description="Helical" evidence="17">
    <location>
        <begin position="47"/>
        <end position="70"/>
    </location>
</feature>
<keyword evidence="6 17" id="KW-0813">Transport</keyword>
<evidence type="ECO:0000256" key="5">
    <source>
        <dbReference type="ARBA" id="ARBA00021006"/>
    </source>
</evidence>
<dbReference type="InterPro" id="IPR003918">
    <property type="entry name" value="NADH_UbQ_OxRdtase"/>
</dbReference>
<evidence type="ECO:0000256" key="10">
    <source>
        <dbReference type="ARBA" id="ARBA00022982"/>
    </source>
</evidence>
<evidence type="ECO:0000256" key="7">
    <source>
        <dbReference type="ARBA" id="ARBA00022660"/>
    </source>
</evidence>
<dbReference type="Pfam" id="PF00361">
    <property type="entry name" value="Proton_antipo_M"/>
    <property type="match status" value="1"/>
</dbReference>
<proteinExistence type="inferred from homology"/>
<evidence type="ECO:0000256" key="1">
    <source>
        <dbReference type="ARBA" id="ARBA00003257"/>
    </source>
</evidence>
<feature type="transmembrane region" description="Helical" evidence="17">
    <location>
        <begin position="404"/>
        <end position="427"/>
    </location>
</feature>
<evidence type="ECO:0000256" key="11">
    <source>
        <dbReference type="ARBA" id="ARBA00022989"/>
    </source>
</evidence>
<feature type="transmembrane region" description="Helical" evidence="17">
    <location>
        <begin position="236"/>
        <end position="260"/>
    </location>
</feature>
<evidence type="ECO:0000259" key="18">
    <source>
        <dbReference type="Pfam" id="PF00361"/>
    </source>
</evidence>
<evidence type="ECO:0000256" key="14">
    <source>
        <dbReference type="ARBA" id="ARBA00023128"/>
    </source>
</evidence>
<evidence type="ECO:0000256" key="4">
    <source>
        <dbReference type="ARBA" id="ARBA00012944"/>
    </source>
</evidence>
<feature type="transmembrane region" description="Helical" evidence="17">
    <location>
        <begin position="105"/>
        <end position="127"/>
    </location>
</feature>
<evidence type="ECO:0000256" key="17">
    <source>
        <dbReference type="RuleBase" id="RU003297"/>
    </source>
</evidence>
<dbReference type="GO" id="GO:0008137">
    <property type="term" value="F:NADH dehydrogenase (ubiquinone) activity"/>
    <property type="evidence" value="ECO:0007669"/>
    <property type="project" value="UniProtKB-UniRule"/>
</dbReference>
<dbReference type="Pfam" id="PF01059">
    <property type="entry name" value="Oxidored_q5_N"/>
    <property type="match status" value="1"/>
</dbReference>
<evidence type="ECO:0000313" key="20">
    <source>
        <dbReference type="EMBL" id="ATD52969.1"/>
    </source>
</evidence>
<feature type="transmembrane region" description="Helical" evidence="17">
    <location>
        <begin position="210"/>
        <end position="230"/>
    </location>
</feature>
<feature type="transmembrane region" description="Helical" evidence="17">
    <location>
        <begin position="134"/>
        <end position="154"/>
    </location>
</feature>
<dbReference type="InterPro" id="IPR001750">
    <property type="entry name" value="ND/Mrp_TM"/>
</dbReference>
<dbReference type="GO" id="GO:0048039">
    <property type="term" value="F:ubiquinone binding"/>
    <property type="evidence" value="ECO:0007669"/>
    <property type="project" value="TreeGrafter"/>
</dbReference>
<evidence type="ECO:0000256" key="12">
    <source>
        <dbReference type="ARBA" id="ARBA00023027"/>
    </source>
</evidence>
<evidence type="ECO:0000256" key="15">
    <source>
        <dbReference type="ARBA" id="ARBA00023136"/>
    </source>
</evidence>
<feature type="transmembrane region" description="Helical" evidence="17">
    <location>
        <begin position="295"/>
        <end position="317"/>
    </location>
</feature>
<organism evidence="20">
    <name type="scientific">Phlogotettix sp. EMHAU-2015-Zz052705</name>
    <dbReference type="NCBI Taxonomy" id="2038639"/>
    <lineage>
        <taxon>Eukaryota</taxon>
        <taxon>Metazoa</taxon>
        <taxon>Ecdysozoa</taxon>
        <taxon>Arthropoda</taxon>
        <taxon>Hexapoda</taxon>
        <taxon>Insecta</taxon>
        <taxon>Pterygota</taxon>
        <taxon>Neoptera</taxon>
        <taxon>Paraneoptera</taxon>
        <taxon>Hemiptera</taxon>
        <taxon>Auchenorrhyncha</taxon>
        <taxon>Membracoidea</taxon>
        <taxon>Cicadellidae</taxon>
        <taxon>Deltocephalinae</taxon>
        <taxon>Scaphoideini</taxon>
        <taxon>Phlogotettix</taxon>
    </lineage>
</organism>